<sequence>MERPSYFAVIPASVRYDERLKPSEKILYAEITALINIKGYCYATNQYFSKLYGVHKNSISIWINNLIKCGYLKVKYVIREIEGQKRQERRIYVVKRKEIKKEIETIQEKIVSESVKEYEEDRILKDEKSEEKEECKEKLEEIAQKNLGDSQKDIIGGTNKKLEKINTSRLVQEDYILHTHSQGESEKFPVIREILEKYNQVGLPSFEFPPDNYIILKAYGELGASGVFKALEIMGESEFVKNNMSVNTIFKLENLKKALNGSFKNRDSRVYFEREKKYEKKESETEKKRDEELEEFLNSNPDNRDDIPELFSSEELFDRN</sequence>
<evidence type="ECO:0000256" key="1">
    <source>
        <dbReference type="SAM" id="MobiDB-lite"/>
    </source>
</evidence>
<organism evidence="2 3">
    <name type="scientific">Fusobacterium mortiferum</name>
    <dbReference type="NCBI Taxonomy" id="850"/>
    <lineage>
        <taxon>Bacteria</taxon>
        <taxon>Fusobacteriati</taxon>
        <taxon>Fusobacteriota</taxon>
        <taxon>Fusobacteriia</taxon>
        <taxon>Fusobacteriales</taxon>
        <taxon>Fusobacteriaceae</taxon>
        <taxon>Fusobacterium</taxon>
    </lineage>
</organism>
<comment type="caution">
    <text evidence="2">The sequence shown here is derived from an EMBL/GenBank/DDBJ whole genome shotgun (WGS) entry which is preliminary data.</text>
</comment>
<dbReference type="AlphaFoldDB" id="A0A414PPU7"/>
<dbReference type="Pfam" id="PF13730">
    <property type="entry name" value="HTH_36"/>
    <property type="match status" value="1"/>
</dbReference>
<dbReference type="EMBL" id="QRHL01000024">
    <property type="protein sequence ID" value="RHF70558.1"/>
    <property type="molecule type" value="Genomic_DNA"/>
</dbReference>
<dbReference type="Proteomes" id="UP000284676">
    <property type="component" value="Unassembled WGS sequence"/>
</dbReference>
<protein>
    <submittedName>
        <fullName evidence="2">Helix-turn-helix domain-containing protein</fullName>
    </submittedName>
</protein>
<dbReference type="RefSeq" id="WP_118234604.1">
    <property type="nucleotide sequence ID" value="NZ_QRHL01000024.1"/>
</dbReference>
<accession>A0A414PPU7</accession>
<evidence type="ECO:0000313" key="3">
    <source>
        <dbReference type="Proteomes" id="UP000284676"/>
    </source>
</evidence>
<reference evidence="2 3" key="1">
    <citation type="submission" date="2018-08" db="EMBL/GenBank/DDBJ databases">
        <title>A genome reference for cultivated species of the human gut microbiota.</title>
        <authorList>
            <person name="Zou Y."/>
            <person name="Xue W."/>
            <person name="Luo G."/>
        </authorList>
    </citation>
    <scope>NUCLEOTIDE SEQUENCE [LARGE SCALE GENOMIC DNA]</scope>
    <source>
        <strain evidence="2 3">AM25-1</strain>
    </source>
</reference>
<feature type="region of interest" description="Disordered" evidence="1">
    <location>
        <begin position="279"/>
        <end position="320"/>
    </location>
</feature>
<proteinExistence type="predicted"/>
<evidence type="ECO:0000313" key="2">
    <source>
        <dbReference type="EMBL" id="RHF70558.1"/>
    </source>
</evidence>
<gene>
    <name evidence="2" type="ORF">DW663_10320</name>
</gene>
<name>A0A414PPU7_FUSMR</name>
<feature type="compositionally biased region" description="Basic and acidic residues" evidence="1">
    <location>
        <begin position="279"/>
        <end position="291"/>
    </location>
</feature>